<dbReference type="InterPro" id="IPR041588">
    <property type="entry name" value="Integrase_H2C2"/>
</dbReference>
<evidence type="ECO:0000259" key="2">
    <source>
        <dbReference type="PROSITE" id="PS50994"/>
    </source>
</evidence>
<dbReference type="SUPFAM" id="SSF53098">
    <property type="entry name" value="Ribonuclease H-like"/>
    <property type="match status" value="1"/>
</dbReference>
<dbReference type="Gene3D" id="3.30.70.270">
    <property type="match status" value="1"/>
</dbReference>
<dbReference type="Pfam" id="PF00665">
    <property type="entry name" value="rve"/>
    <property type="match status" value="1"/>
</dbReference>
<protein>
    <recommendedName>
        <fullName evidence="2">Integrase catalytic domain-containing protein</fullName>
    </recommendedName>
</protein>
<feature type="domain" description="Integrase catalytic" evidence="2">
    <location>
        <begin position="749"/>
        <end position="915"/>
    </location>
</feature>
<dbReference type="InterPro" id="IPR005162">
    <property type="entry name" value="Retrotrans_gag_dom"/>
</dbReference>
<dbReference type="Pfam" id="PF03732">
    <property type="entry name" value="Retrotrans_gag"/>
    <property type="match status" value="1"/>
</dbReference>
<dbReference type="PROSITE" id="PS50994">
    <property type="entry name" value="INTEGRASE"/>
    <property type="match status" value="1"/>
</dbReference>
<dbReference type="Gene3D" id="3.10.10.10">
    <property type="entry name" value="HIV Type 1 Reverse Transcriptase, subunit A, domain 1"/>
    <property type="match status" value="1"/>
</dbReference>
<dbReference type="InterPro" id="IPR036397">
    <property type="entry name" value="RNaseH_sf"/>
</dbReference>
<evidence type="ECO:0000313" key="3">
    <source>
        <dbReference type="EMBL" id="GEU67679.1"/>
    </source>
</evidence>
<dbReference type="CDD" id="cd01647">
    <property type="entry name" value="RT_LTR"/>
    <property type="match status" value="1"/>
</dbReference>
<dbReference type="SUPFAM" id="SSF56672">
    <property type="entry name" value="DNA/RNA polymerases"/>
    <property type="match status" value="1"/>
</dbReference>
<dbReference type="InterPro" id="IPR043128">
    <property type="entry name" value="Rev_trsase/Diguanyl_cyclase"/>
</dbReference>
<sequence length="1098" mass="127427">MWNVLLWRHQRGCHQTKTFPSSLPGEPKIWFNELSPGVISNWEEMRQALVSRFFPSAMFDRLMGEIRGFTQQQHESLVDAWIRMKDLLCSCHGHGLGRGTIIQIFYHELDEPTQAILDAEGIFVYKTSNEAHQLLEDRVLLKLDWLKENKAKPLRKTVAFAESDANSPLLEKMEALTTRMIRGDMKEMRNGCNKCGGPHPSSNCDDKPMGRPKEEEANYASGGYRGNYYGRNPSNWRHPNPNTKIAVYLDDSEDEVKEVKKEAEPLPKKPTQTDIPPLKAYKPKIPYPQCLNKEKIEARYARFLDLIKEVRINVPLVDVMESMPNYGKFLKDLVSNKIEYLALADLGASINLMPYSLYAALYGTTLKPKRMSILLANHTYQYPMGVAENMLIQFGKFVFPIDFIILQMEEDDRVPLILGRPFLHTADSIIRVKNKELDLGIEEDRATFHIDKAMQHSHVNDDTCFRMDIINEITEDELDDLINDSKSFLNTSEKISETPLDKEFDEFMSRNVQEADQEKTTFTCPYETYAYKRMPFGLCNAPATFQWCMIANFQDMLETSMEVFMDDFSVFRDSFDSCLNNLEQMLIRWSRNVAADHLSRLEKPNIKELKDEEINDEFPNEFLMSIKDEEESPWFADFANYIVRGILRKGLTYAQRCKFFSKLKHYFWDEPYLFKAFPDGMIRRCVHGLETRKILYECHHGPTGGHYGPSITAKKVSDAGLYWPTIFKEAQTLVQNYDACQRSGRISQRDEMPLNNIQVSEIFDIWGIDFMGPFLKSQKFEYILVTIDYVSKWAEAKALPTNDARVVVNFLEKIFSHFGILKALNSDRGTHFCNRQMKKILKKYGVHHRKATAYHPQTSGQVENTNRALKRILEKTVKDNLSVWSRKLDDALWAFRTAYKTPIGTTPRKRFLQLHELDELRLQAYENSKLYKARTKAYHDKKLGVRKECKDGEQVLLYNSKYKFKAPKLRSKWYGPFIVKHGYPSGYVEVYDKHGGSFIVNGHRVKLYHDEEQLNELTIEEIHLMGEEGSMKAIPFMAPFPANYRETMPWASQKPYIYSVVENTCDEAKMYDLDETGKEIVIENNLYAQSEGSSLEKK</sequence>
<dbReference type="InterPro" id="IPR052160">
    <property type="entry name" value="Gypsy_RT_Integrase-like"/>
</dbReference>
<dbReference type="Pfam" id="PF17921">
    <property type="entry name" value="Integrase_H2C2"/>
    <property type="match status" value="1"/>
</dbReference>
<dbReference type="InterPro" id="IPR000477">
    <property type="entry name" value="RT_dom"/>
</dbReference>
<dbReference type="Gene3D" id="3.30.420.10">
    <property type="entry name" value="Ribonuclease H-like superfamily/Ribonuclease H"/>
    <property type="match status" value="1"/>
</dbReference>
<comment type="caution">
    <text evidence="3">The sequence shown here is derived from an EMBL/GenBank/DDBJ whole genome shotgun (WGS) entry which is preliminary data.</text>
</comment>
<reference evidence="3" key="1">
    <citation type="journal article" date="2019" name="Sci. Rep.">
        <title>Draft genome of Tanacetum cinerariifolium, the natural source of mosquito coil.</title>
        <authorList>
            <person name="Yamashiro T."/>
            <person name="Shiraishi A."/>
            <person name="Satake H."/>
            <person name="Nakayama K."/>
        </authorList>
    </citation>
    <scope>NUCLEOTIDE SEQUENCE</scope>
</reference>
<name>A0A6L2M2L6_TANCI</name>
<dbReference type="GO" id="GO:0003676">
    <property type="term" value="F:nucleic acid binding"/>
    <property type="evidence" value="ECO:0007669"/>
    <property type="project" value="InterPro"/>
</dbReference>
<feature type="compositionally biased region" description="Basic and acidic residues" evidence="1">
    <location>
        <begin position="204"/>
        <end position="216"/>
    </location>
</feature>
<dbReference type="PANTHER" id="PTHR47266">
    <property type="entry name" value="ENDONUCLEASE-RELATED"/>
    <property type="match status" value="1"/>
</dbReference>
<dbReference type="Gene3D" id="1.10.340.70">
    <property type="match status" value="1"/>
</dbReference>
<dbReference type="GO" id="GO:0015074">
    <property type="term" value="P:DNA integration"/>
    <property type="evidence" value="ECO:0007669"/>
    <property type="project" value="InterPro"/>
</dbReference>
<proteinExistence type="predicted"/>
<evidence type="ECO:0000256" key="1">
    <source>
        <dbReference type="SAM" id="MobiDB-lite"/>
    </source>
</evidence>
<dbReference type="AlphaFoldDB" id="A0A6L2M2L6"/>
<gene>
    <name evidence="3" type="ORF">Tci_039657</name>
</gene>
<dbReference type="InterPro" id="IPR043502">
    <property type="entry name" value="DNA/RNA_pol_sf"/>
</dbReference>
<dbReference type="InterPro" id="IPR021109">
    <property type="entry name" value="Peptidase_aspartic_dom_sf"/>
</dbReference>
<feature type="region of interest" description="Disordered" evidence="1">
    <location>
        <begin position="199"/>
        <end position="219"/>
    </location>
</feature>
<accession>A0A6L2M2L6</accession>
<dbReference type="CDD" id="cd00303">
    <property type="entry name" value="retropepsin_like"/>
    <property type="match status" value="1"/>
</dbReference>
<dbReference type="Gene3D" id="2.40.70.10">
    <property type="entry name" value="Acid Proteases"/>
    <property type="match status" value="1"/>
</dbReference>
<dbReference type="Pfam" id="PF00078">
    <property type="entry name" value="RVT_1"/>
    <property type="match status" value="1"/>
</dbReference>
<dbReference type="EMBL" id="BKCJ010005611">
    <property type="protein sequence ID" value="GEU67679.1"/>
    <property type="molecule type" value="Genomic_DNA"/>
</dbReference>
<organism evidence="3">
    <name type="scientific">Tanacetum cinerariifolium</name>
    <name type="common">Dalmatian daisy</name>
    <name type="synonym">Chrysanthemum cinerariifolium</name>
    <dbReference type="NCBI Taxonomy" id="118510"/>
    <lineage>
        <taxon>Eukaryota</taxon>
        <taxon>Viridiplantae</taxon>
        <taxon>Streptophyta</taxon>
        <taxon>Embryophyta</taxon>
        <taxon>Tracheophyta</taxon>
        <taxon>Spermatophyta</taxon>
        <taxon>Magnoliopsida</taxon>
        <taxon>eudicotyledons</taxon>
        <taxon>Gunneridae</taxon>
        <taxon>Pentapetalae</taxon>
        <taxon>asterids</taxon>
        <taxon>campanulids</taxon>
        <taxon>Asterales</taxon>
        <taxon>Asteraceae</taxon>
        <taxon>Asteroideae</taxon>
        <taxon>Anthemideae</taxon>
        <taxon>Anthemidinae</taxon>
        <taxon>Tanacetum</taxon>
    </lineage>
</organism>
<dbReference type="InterPro" id="IPR012337">
    <property type="entry name" value="RNaseH-like_sf"/>
</dbReference>
<dbReference type="InterPro" id="IPR001584">
    <property type="entry name" value="Integrase_cat-core"/>
</dbReference>